<dbReference type="Proteomes" id="UP001224644">
    <property type="component" value="Unassembled WGS sequence"/>
</dbReference>
<comment type="caution">
    <text evidence="1">The sequence shown here is derived from an EMBL/GenBank/DDBJ whole genome shotgun (WGS) entry which is preliminary data.</text>
</comment>
<dbReference type="RefSeq" id="WP_238225594.1">
    <property type="nucleotide sequence ID" value="NZ_BPQD01000014.1"/>
</dbReference>
<accession>A0ABT8BJW8</accession>
<dbReference type="InterPro" id="IPR029063">
    <property type="entry name" value="SAM-dependent_MTases_sf"/>
</dbReference>
<dbReference type="EMBL" id="JAUFPX010000012">
    <property type="protein sequence ID" value="MDN3591585.1"/>
    <property type="molecule type" value="Genomic_DNA"/>
</dbReference>
<protein>
    <recommendedName>
        <fullName evidence="3">Sugar O-methyltransferase</fullName>
    </recommendedName>
</protein>
<name>A0ABT8BJW8_9HYPH</name>
<organism evidence="1 2">
    <name type="scientific">Methylobacterium adhaesivum</name>
    <dbReference type="NCBI Taxonomy" id="333297"/>
    <lineage>
        <taxon>Bacteria</taxon>
        <taxon>Pseudomonadati</taxon>
        <taxon>Pseudomonadota</taxon>
        <taxon>Alphaproteobacteria</taxon>
        <taxon>Hyphomicrobiales</taxon>
        <taxon>Methylobacteriaceae</taxon>
        <taxon>Methylobacterium</taxon>
    </lineage>
</organism>
<gene>
    <name evidence="1" type="ORF">QWZ12_13345</name>
</gene>
<keyword evidence="2" id="KW-1185">Reference proteome</keyword>
<sequence>MSDALFGFGTGFGLDPVPRDRLRDYIRSLAPTARLDASIWSDYAQLYGESLSELAGEEVARANRVVERLYATPLTHGFLQGHMVHDSLTTNPAARLHVGRIILDRLVRLSEAVGAARVQSREHGQTHFVIEDLDGLFGAIEERIGTDLVPPSQAGELFGVRLAKGIFSDRHFDGVYGAWRAHAVARAFGIQSPAFLEIGGGSGHLAYYARQLGCTRFAIVDLPPVLVPQYVLLATAFGAEAVGFGYRSEPGIALVNAYGEGGDRFTDWDVVINIDSLPEMAPVDAGRYLDRIRPGGLFLSINQESAVQNGDHRQNVVAELARARGFRCHARMPAWLRTGWVEEVFQAP</sequence>
<evidence type="ECO:0008006" key="3">
    <source>
        <dbReference type="Google" id="ProtNLM"/>
    </source>
</evidence>
<evidence type="ECO:0000313" key="1">
    <source>
        <dbReference type="EMBL" id="MDN3591585.1"/>
    </source>
</evidence>
<proteinExistence type="predicted"/>
<dbReference type="SUPFAM" id="SSF53335">
    <property type="entry name" value="S-adenosyl-L-methionine-dependent methyltransferases"/>
    <property type="match status" value="1"/>
</dbReference>
<reference evidence="2" key="1">
    <citation type="journal article" date="2019" name="Int. J. Syst. Evol. Microbiol.">
        <title>The Global Catalogue of Microorganisms (GCM) 10K type strain sequencing project: providing services to taxonomists for standard genome sequencing and annotation.</title>
        <authorList>
            <consortium name="The Broad Institute Genomics Platform"/>
            <consortium name="The Broad Institute Genome Sequencing Center for Infectious Disease"/>
            <person name="Wu L."/>
            <person name="Ma J."/>
        </authorList>
    </citation>
    <scope>NUCLEOTIDE SEQUENCE [LARGE SCALE GENOMIC DNA]</scope>
    <source>
        <strain evidence="2">CECT 7069</strain>
    </source>
</reference>
<evidence type="ECO:0000313" key="2">
    <source>
        <dbReference type="Proteomes" id="UP001224644"/>
    </source>
</evidence>